<dbReference type="AlphaFoldDB" id="A0A1M5KWW5"/>
<dbReference type="RefSeq" id="WP_084137894.1">
    <property type="nucleotide sequence ID" value="NZ_FQWQ01000001.1"/>
</dbReference>
<accession>A0A1M5KWW5</accession>
<dbReference type="STRING" id="947013.SAMN04488109_0885"/>
<keyword evidence="4" id="KW-1185">Reference proteome</keyword>
<dbReference type="EMBL" id="FQWQ01000001">
    <property type="protein sequence ID" value="SHG57215.1"/>
    <property type="molecule type" value="Genomic_DNA"/>
</dbReference>
<dbReference type="OrthoDB" id="1070463at2"/>
<evidence type="ECO:0000259" key="2">
    <source>
        <dbReference type="Pfam" id="PF13372"/>
    </source>
</evidence>
<dbReference type="InterPro" id="IPR025388">
    <property type="entry name" value="Alginate_export_dom"/>
</dbReference>
<dbReference type="Pfam" id="PF13372">
    <property type="entry name" value="Alginate_exp"/>
    <property type="match status" value="1"/>
</dbReference>
<evidence type="ECO:0000313" key="3">
    <source>
        <dbReference type="EMBL" id="SHG57215.1"/>
    </source>
</evidence>
<keyword evidence="1" id="KW-0732">Signal</keyword>
<gene>
    <name evidence="3" type="ORF">SAMN04488109_0885</name>
</gene>
<protein>
    <submittedName>
        <fullName evidence="3">Alginate export</fullName>
    </submittedName>
</protein>
<reference evidence="3 4" key="1">
    <citation type="submission" date="2016-11" db="EMBL/GenBank/DDBJ databases">
        <authorList>
            <person name="Jaros S."/>
            <person name="Januszkiewicz K."/>
            <person name="Wedrychowicz H."/>
        </authorList>
    </citation>
    <scope>NUCLEOTIDE SEQUENCE [LARGE SCALE GENOMIC DNA]</scope>
    <source>
        <strain evidence="3 4">DSM 24574</strain>
    </source>
</reference>
<feature type="chain" id="PRO_5013291012" evidence="1">
    <location>
        <begin position="25"/>
        <end position="458"/>
    </location>
</feature>
<proteinExistence type="predicted"/>
<name>A0A1M5KWW5_9BACT</name>
<feature type="domain" description="Alginate export" evidence="2">
    <location>
        <begin position="28"/>
        <end position="423"/>
    </location>
</feature>
<dbReference type="Proteomes" id="UP000184212">
    <property type="component" value="Unassembled WGS sequence"/>
</dbReference>
<evidence type="ECO:0000256" key="1">
    <source>
        <dbReference type="SAM" id="SignalP"/>
    </source>
</evidence>
<evidence type="ECO:0000313" key="4">
    <source>
        <dbReference type="Proteomes" id="UP000184212"/>
    </source>
</evidence>
<organism evidence="3 4">
    <name type="scientific">Chryseolinea serpens</name>
    <dbReference type="NCBI Taxonomy" id="947013"/>
    <lineage>
        <taxon>Bacteria</taxon>
        <taxon>Pseudomonadati</taxon>
        <taxon>Bacteroidota</taxon>
        <taxon>Cytophagia</taxon>
        <taxon>Cytophagales</taxon>
        <taxon>Fulvivirgaceae</taxon>
        <taxon>Chryseolinea</taxon>
    </lineage>
</organism>
<sequence>MDKKTYSPILALLFCLCLTSQLKAQFTVSGQIRTRTELRDGQGTPSVRDTVPAMFTSQRTRVNFGYAGYRFKLYASLQDVRVWGQDASSINRTTNDAYDGFMVHEAWGEISLVDTGKVVKNFTLKIGRQELVYDDVRLLGNLDWLQQARRHDAALLKFEHNGWTAHLGAAYNQNAERKSNTIYNGTPTGYAASTNGMSTLYKSMQFLYLAKKLYFGNVSFLAFKDDFSKFHFAAADVDKKTPIYDRGVWSRYTIGGNAFGTAFRKLTFAASAFYQGGQYREGTALDEYLLSLSTLYAAGRKFSLGPGVDVTSGNNGSDPTKKYQRFDPLYGTPHKFWGYMDYFYVADGFGSSGLVDYYFKTKFKPKDNLTLSLDAHRFVLPTAVTNEVGTALDKALGTELDFVFNYGLTKAINIEGGYSSMFSTSTLVSTKVKNVKNADTFSSWAYLMISIKPEFILK</sequence>
<feature type="signal peptide" evidence="1">
    <location>
        <begin position="1"/>
        <end position="24"/>
    </location>
</feature>